<protein>
    <submittedName>
        <fullName evidence="2">Uncharacterized protein</fullName>
    </submittedName>
</protein>
<feature type="transmembrane region" description="Helical" evidence="1">
    <location>
        <begin position="61"/>
        <end position="87"/>
    </location>
</feature>
<dbReference type="RefSeq" id="XP_068139201.1">
    <property type="nucleotide sequence ID" value="XM_068283100.1"/>
</dbReference>
<proteinExistence type="predicted"/>
<name>A0A1D8NJN3_YARLL</name>
<evidence type="ECO:0000313" key="2">
    <source>
        <dbReference type="EMBL" id="AOW05852.1"/>
    </source>
</evidence>
<dbReference type="Proteomes" id="UP000182444">
    <property type="component" value="Chromosome 1E"/>
</dbReference>
<gene>
    <name evidence="2" type="ORF">YALI1_E27805g</name>
</gene>
<dbReference type="AlphaFoldDB" id="A0A1D8NJN3"/>
<evidence type="ECO:0000256" key="1">
    <source>
        <dbReference type="SAM" id="Phobius"/>
    </source>
</evidence>
<accession>A0A1D8NJN3</accession>
<keyword evidence="1" id="KW-0472">Membrane</keyword>
<organism evidence="2 3">
    <name type="scientific">Yarrowia lipolytica</name>
    <name type="common">Candida lipolytica</name>
    <dbReference type="NCBI Taxonomy" id="4952"/>
    <lineage>
        <taxon>Eukaryota</taxon>
        <taxon>Fungi</taxon>
        <taxon>Dikarya</taxon>
        <taxon>Ascomycota</taxon>
        <taxon>Saccharomycotina</taxon>
        <taxon>Dipodascomycetes</taxon>
        <taxon>Dipodascales</taxon>
        <taxon>Dipodascales incertae sedis</taxon>
        <taxon>Yarrowia</taxon>
    </lineage>
</organism>
<keyword evidence="1" id="KW-1133">Transmembrane helix</keyword>
<keyword evidence="1" id="KW-0812">Transmembrane</keyword>
<evidence type="ECO:0000313" key="3">
    <source>
        <dbReference type="Proteomes" id="UP000182444"/>
    </source>
</evidence>
<dbReference type="EMBL" id="CP017557">
    <property type="protein sequence ID" value="AOW05852.1"/>
    <property type="molecule type" value="Genomic_DNA"/>
</dbReference>
<dbReference type="VEuPathDB" id="FungiDB:YALI1_E27805g"/>
<reference evidence="2 3" key="1">
    <citation type="journal article" date="2016" name="PLoS ONE">
        <title>Sequence Assembly of Yarrowia lipolytica Strain W29/CLIB89 Shows Transposable Element Diversity.</title>
        <authorList>
            <person name="Magnan C."/>
            <person name="Yu J."/>
            <person name="Chang I."/>
            <person name="Jahn E."/>
            <person name="Kanomata Y."/>
            <person name="Wu J."/>
            <person name="Zeller M."/>
            <person name="Oakes M."/>
            <person name="Baldi P."/>
            <person name="Sandmeyer S."/>
        </authorList>
    </citation>
    <scope>NUCLEOTIDE SEQUENCE [LARGE SCALE GENOMIC DNA]</scope>
    <source>
        <strain evidence="3">CLIB89(W29)</strain>
    </source>
</reference>
<dbReference type="GeneID" id="94583700"/>
<sequence>MRECHRRLQSTQTEAEPGTLETTIHTQSAETIRKQNPILTEINGPGFSETFLATSPFPHDLVLCLLLLSLAFVSCFCLLLLSLAVVFCLSSICTLRRPVALRIPFSVSKKAKCTSAVDECGLFYDKTLLRQVVAPRNKACTVRGRQHACARQEPSDAWTDDRLLFWWSRIVPA</sequence>